<dbReference type="HAMAP" id="MF_01539">
    <property type="entry name" value="TmcAL"/>
    <property type="match status" value="1"/>
</dbReference>
<proteinExistence type="inferred from homology"/>
<evidence type="ECO:0000256" key="2">
    <source>
        <dbReference type="HAMAP-Rule" id="MF_01539"/>
    </source>
</evidence>
<keyword evidence="1 2" id="KW-0819">tRNA processing</keyword>
<dbReference type="Pfam" id="PF05636">
    <property type="entry name" value="HIGH_NTase1"/>
    <property type="match status" value="1"/>
</dbReference>
<feature type="binding site" evidence="2">
    <location>
        <position position="186"/>
    </location>
    <ligand>
        <name>ATP</name>
        <dbReference type="ChEBI" id="CHEBI:30616"/>
    </ligand>
</feature>
<comment type="caution">
    <text evidence="2">Lacks conserved residue(s) required for the propagation of feature annotation.</text>
</comment>
<keyword evidence="2" id="KW-0436">Ligase</keyword>
<dbReference type="EC" id="6.3.4.-" evidence="2"/>
<protein>
    <recommendedName>
        <fullName evidence="2">tRNA(Met) cytidine acetate ligase</fullName>
        <ecNumber evidence="2">6.3.4.-</ecNumber>
    </recommendedName>
</protein>
<gene>
    <name evidence="2" type="primary">tmcAL</name>
    <name evidence="3" type="ORF">KQI82_11875</name>
</gene>
<comment type="subcellular location">
    <subcellularLocation>
        <location evidence="2">Cytoplasm</location>
    </subcellularLocation>
</comment>
<evidence type="ECO:0000313" key="3">
    <source>
        <dbReference type="EMBL" id="MBU5627608.1"/>
    </source>
</evidence>
<comment type="caution">
    <text evidence="3">The sequence shown here is derived from an EMBL/GenBank/DDBJ whole genome shotgun (WGS) entry which is preliminary data.</text>
</comment>
<evidence type="ECO:0000313" key="4">
    <source>
        <dbReference type="Proteomes" id="UP000787672"/>
    </source>
</evidence>
<name>A0ABS6FBE2_9FIRM</name>
<keyword evidence="2" id="KW-0694">RNA-binding</keyword>
<dbReference type="RefSeq" id="WP_216632958.1">
    <property type="nucleotide sequence ID" value="NZ_JAHLQN010000001.1"/>
</dbReference>
<comment type="function">
    <text evidence="2">Catalyzes the formation of N(4)-acetylcytidine (ac(4)C) at the wobble position of elongator tRNA(Met), using acetate and ATP as substrates. First activates an acetate ion to form acetyladenylate (Ac-AMP) and then transfers the acetyl group to tRNA to form ac(4)C34.</text>
</comment>
<organism evidence="3 4">
    <name type="scientific">Dysosmobacter acutus</name>
    <dbReference type="NCBI Taxonomy" id="2841504"/>
    <lineage>
        <taxon>Bacteria</taxon>
        <taxon>Bacillati</taxon>
        <taxon>Bacillota</taxon>
        <taxon>Clostridia</taxon>
        <taxon>Eubacteriales</taxon>
        <taxon>Oscillospiraceae</taxon>
        <taxon>Dysosmobacter</taxon>
    </lineage>
</organism>
<evidence type="ECO:0000256" key="1">
    <source>
        <dbReference type="ARBA" id="ARBA00022694"/>
    </source>
</evidence>
<keyword evidence="2" id="KW-0067">ATP-binding</keyword>
<keyword evidence="2" id="KW-0963">Cytoplasm</keyword>
<dbReference type="PANTHER" id="PTHR37825">
    <property type="entry name" value="TRNA(MET) CYTIDINE ACETATE LIGASE"/>
    <property type="match status" value="1"/>
</dbReference>
<keyword evidence="4" id="KW-1185">Reference proteome</keyword>
<comment type="similarity">
    <text evidence="2">Belongs to the TmcAL family.</text>
</comment>
<dbReference type="Proteomes" id="UP000787672">
    <property type="component" value="Unassembled WGS sequence"/>
</dbReference>
<comment type="catalytic activity">
    <reaction evidence="2">
        <text>cytidine(34) in elongator tRNA(Met) + acetate + ATP = N(4)-acetylcytidine(34) in elongator tRNA(Met) + AMP + diphosphate</text>
        <dbReference type="Rhea" id="RHEA:58144"/>
        <dbReference type="Rhea" id="RHEA-COMP:10693"/>
        <dbReference type="Rhea" id="RHEA-COMP:10694"/>
        <dbReference type="ChEBI" id="CHEBI:30089"/>
        <dbReference type="ChEBI" id="CHEBI:30616"/>
        <dbReference type="ChEBI" id="CHEBI:33019"/>
        <dbReference type="ChEBI" id="CHEBI:74900"/>
        <dbReference type="ChEBI" id="CHEBI:82748"/>
        <dbReference type="ChEBI" id="CHEBI:456215"/>
    </reaction>
</comment>
<feature type="binding site" evidence="2">
    <location>
        <position position="161"/>
    </location>
    <ligand>
        <name>ATP</name>
        <dbReference type="ChEBI" id="CHEBI:30616"/>
    </ligand>
</feature>
<keyword evidence="2" id="KW-0547">Nucleotide-binding</keyword>
<dbReference type="InterPro" id="IPR008513">
    <property type="entry name" value="tRNA(Met)_cyd_acetate_ligase"/>
</dbReference>
<dbReference type="PANTHER" id="PTHR37825:SF1">
    <property type="entry name" value="TRNA(MET) CYTIDINE ACETATE LIGASE"/>
    <property type="match status" value="1"/>
</dbReference>
<feature type="binding site" evidence="2">
    <location>
        <position position="103"/>
    </location>
    <ligand>
        <name>ATP</name>
        <dbReference type="ChEBI" id="CHEBI:30616"/>
    </ligand>
</feature>
<accession>A0ABS6FBE2</accession>
<dbReference type="EMBL" id="JAHLQN010000001">
    <property type="protein sequence ID" value="MBU5627608.1"/>
    <property type="molecule type" value="Genomic_DNA"/>
</dbReference>
<feature type="binding site" evidence="2">
    <location>
        <begin position="7"/>
        <end position="20"/>
    </location>
    <ligand>
        <name>ATP</name>
        <dbReference type="ChEBI" id="CHEBI:30616"/>
    </ligand>
</feature>
<keyword evidence="2" id="KW-0820">tRNA-binding</keyword>
<sequence>MGAAGIIAEYNPLHLGHQYQMERTRALLGEETPIVCVMSGNFVQRGAFAIVRKHVRAEAAVSAGADLVLELPLPWALASAERFAQGGVRVLQATGVVSHLSFGSESGDALSLMELARGLLRPEFPPLLRRELRSGDSFPRARQRALEQLLGTRAHRLEQPNDTLGVEYCKALAQLAPRIEPLAILRTGAGHDGEAVGGIASASAIRALLLDGKEADRYMTPDMARLYREEIVIGRAPVDLSVCERAVLARLRTMEEADWALYDEGAEGLYHRFYDAANSCTTVEELLCAVKTKRYPMARLRRMLLRAYLELRDLPEDIPYLRVLAAGPRGRELLARMRRCAALPVLTKPADVRGLSPEANRVFLMEVRATDLYALAYPSLRQASGGSEWTTGPRIQTP</sequence>
<reference evidence="3 4" key="1">
    <citation type="submission" date="2021-06" db="EMBL/GenBank/DDBJ databases">
        <authorList>
            <person name="Sun Q."/>
            <person name="Li D."/>
        </authorList>
    </citation>
    <scope>NUCLEOTIDE SEQUENCE [LARGE SCALE GENOMIC DNA]</scope>
    <source>
        <strain evidence="3 4">MSJ-2</strain>
    </source>
</reference>